<accession>A0ABP7VMS1</accession>
<feature type="region of interest" description="Disordered" evidence="1">
    <location>
        <begin position="414"/>
        <end position="443"/>
    </location>
</feature>
<proteinExistence type="predicted"/>
<dbReference type="InterPro" id="IPR002213">
    <property type="entry name" value="UDP_glucos_trans"/>
</dbReference>
<sequence>MPKNFLFAVWAGGGAVPPVLSVARALRERGHGVRVLADRSLHEEVAAAGAEPIAWTTAPQGDTTDPAKDLIKDFEARTPLGAFARLRDRIVCGPAAEYARDTLAELRARPADALVAEHMLLGAFTGGEAAGIPLASLVTTIYPLPTPGAPPPGPGLTPATGALGRLRDRVMTQLMLKPWGKGLPALNAARDAVGLPPLDSVIDAFDRVDRLLVLSPRALDYPGRRFPAYLRHVGPRLDDPAWAGEPQLPEGDAPLALASLSSSFVNQRTLLQRIAEALGTLPVRGLLTTGPAVDPATVRAPGNVLVTATAPHSIALRHAAVTITHAGHGTAVKSLAAGVPLVCVPLGRDQGEVARHVELAGAGITVSKSASPRTVARAVDRVLHDPSYRREAQRLAAEIAAETATDRAVAELEALTERATRTDEDAPGGGTAEPSGPSRTLSN</sequence>
<dbReference type="Proteomes" id="UP001500683">
    <property type="component" value="Unassembled WGS sequence"/>
</dbReference>
<keyword evidence="4" id="KW-1185">Reference proteome</keyword>
<evidence type="ECO:0000256" key="1">
    <source>
        <dbReference type="SAM" id="MobiDB-lite"/>
    </source>
</evidence>
<dbReference type="PANTHER" id="PTHR48050">
    <property type="entry name" value="STEROL 3-BETA-GLUCOSYLTRANSFERASE"/>
    <property type="match status" value="1"/>
</dbReference>
<feature type="domain" description="Erythromycin biosynthesis protein CIII-like C-terminal" evidence="2">
    <location>
        <begin position="295"/>
        <end position="415"/>
    </location>
</feature>
<evidence type="ECO:0000313" key="3">
    <source>
        <dbReference type="EMBL" id="GAA4070625.1"/>
    </source>
</evidence>
<organism evidence="3 4">
    <name type="scientific">Actinomadura miaoliensis</name>
    <dbReference type="NCBI Taxonomy" id="430685"/>
    <lineage>
        <taxon>Bacteria</taxon>
        <taxon>Bacillati</taxon>
        <taxon>Actinomycetota</taxon>
        <taxon>Actinomycetes</taxon>
        <taxon>Streptosporangiales</taxon>
        <taxon>Thermomonosporaceae</taxon>
        <taxon>Actinomadura</taxon>
    </lineage>
</organism>
<dbReference type="RefSeq" id="WP_344946223.1">
    <property type="nucleotide sequence ID" value="NZ_BAAAZG010000016.1"/>
</dbReference>
<dbReference type="InterPro" id="IPR010610">
    <property type="entry name" value="EryCIII-like_C"/>
</dbReference>
<gene>
    <name evidence="3" type="ORF">GCM10022214_27870</name>
</gene>
<dbReference type="Gene3D" id="3.40.50.2000">
    <property type="entry name" value="Glycogen Phosphorylase B"/>
    <property type="match status" value="2"/>
</dbReference>
<dbReference type="PANTHER" id="PTHR48050:SF13">
    <property type="entry name" value="STEROL 3-BETA-GLUCOSYLTRANSFERASE UGT80A2"/>
    <property type="match status" value="1"/>
</dbReference>
<feature type="compositionally biased region" description="Basic and acidic residues" evidence="1">
    <location>
        <begin position="414"/>
        <end position="424"/>
    </location>
</feature>
<protein>
    <recommendedName>
        <fullName evidence="2">Erythromycin biosynthesis protein CIII-like C-terminal domain-containing protein</fullName>
    </recommendedName>
</protein>
<reference evidence="4" key="1">
    <citation type="journal article" date="2019" name="Int. J. Syst. Evol. Microbiol.">
        <title>The Global Catalogue of Microorganisms (GCM) 10K type strain sequencing project: providing services to taxonomists for standard genome sequencing and annotation.</title>
        <authorList>
            <consortium name="The Broad Institute Genomics Platform"/>
            <consortium name="The Broad Institute Genome Sequencing Center for Infectious Disease"/>
            <person name="Wu L."/>
            <person name="Ma J."/>
        </authorList>
    </citation>
    <scope>NUCLEOTIDE SEQUENCE [LARGE SCALE GENOMIC DNA]</scope>
    <source>
        <strain evidence="4">JCM 16702</strain>
    </source>
</reference>
<dbReference type="Pfam" id="PF06722">
    <property type="entry name" value="EryCIII-like_C"/>
    <property type="match status" value="1"/>
</dbReference>
<dbReference type="EMBL" id="BAAAZG010000016">
    <property type="protein sequence ID" value="GAA4070625.1"/>
    <property type="molecule type" value="Genomic_DNA"/>
</dbReference>
<comment type="caution">
    <text evidence="3">The sequence shown here is derived from an EMBL/GenBank/DDBJ whole genome shotgun (WGS) entry which is preliminary data.</text>
</comment>
<evidence type="ECO:0000313" key="4">
    <source>
        <dbReference type="Proteomes" id="UP001500683"/>
    </source>
</evidence>
<name>A0ABP7VMS1_9ACTN</name>
<evidence type="ECO:0000259" key="2">
    <source>
        <dbReference type="Pfam" id="PF06722"/>
    </source>
</evidence>
<dbReference type="InterPro" id="IPR050426">
    <property type="entry name" value="Glycosyltransferase_28"/>
</dbReference>
<dbReference type="CDD" id="cd03784">
    <property type="entry name" value="GT1_Gtf-like"/>
    <property type="match status" value="1"/>
</dbReference>
<dbReference type="SUPFAM" id="SSF53756">
    <property type="entry name" value="UDP-Glycosyltransferase/glycogen phosphorylase"/>
    <property type="match status" value="1"/>
</dbReference>